<keyword evidence="2" id="KW-0687">Ribonucleoprotein</keyword>
<comment type="caution">
    <text evidence="2">The sequence shown here is derived from an EMBL/GenBank/DDBJ whole genome shotgun (WGS) entry which is preliminary data.</text>
</comment>
<dbReference type="Proteomes" id="UP000520767">
    <property type="component" value="Unassembled WGS sequence"/>
</dbReference>
<name>A0A7W7VGL4_9PSEU</name>
<gene>
    <name evidence="2" type="ORF">FHR82_005736</name>
</gene>
<dbReference type="Pfam" id="PF02624">
    <property type="entry name" value="YcaO"/>
    <property type="match status" value="1"/>
</dbReference>
<keyword evidence="2" id="KW-0689">Ribosomal protein</keyword>
<dbReference type="PANTHER" id="PTHR37809:SF1">
    <property type="entry name" value="RIBOSOMAL PROTEIN S12 METHYLTHIOTRANSFERASE ACCESSORY FACTOR YCAO"/>
    <property type="match status" value="1"/>
</dbReference>
<evidence type="ECO:0000259" key="1">
    <source>
        <dbReference type="PROSITE" id="PS51664"/>
    </source>
</evidence>
<dbReference type="SUPFAM" id="SSF69572">
    <property type="entry name" value="Activating enzymes of the ubiquitin-like proteins"/>
    <property type="match status" value="1"/>
</dbReference>
<dbReference type="NCBIfam" id="TIGR00702">
    <property type="entry name" value="YcaO-type kinase domain"/>
    <property type="match status" value="1"/>
</dbReference>
<dbReference type="Gene3D" id="3.30.160.660">
    <property type="match status" value="1"/>
</dbReference>
<dbReference type="Gene3D" id="3.30.1330.230">
    <property type="match status" value="1"/>
</dbReference>
<dbReference type="GO" id="GO:0016740">
    <property type="term" value="F:transferase activity"/>
    <property type="evidence" value="ECO:0007669"/>
    <property type="project" value="UniProtKB-KW"/>
</dbReference>
<protein>
    <submittedName>
        <fullName evidence="2">Ribosomal protein S12 methylthiotransferase accessory factor</fullName>
    </submittedName>
</protein>
<dbReference type="PANTHER" id="PTHR37809">
    <property type="entry name" value="RIBOSOMAL PROTEIN S12 METHYLTHIOTRANSFERASE ACCESSORY FACTOR YCAO"/>
    <property type="match status" value="1"/>
</dbReference>
<dbReference type="Gene3D" id="3.40.50.720">
    <property type="entry name" value="NAD(P)-binding Rossmann-like Domain"/>
    <property type="match status" value="1"/>
</dbReference>
<keyword evidence="3" id="KW-1185">Reference proteome</keyword>
<dbReference type="NCBIfam" id="TIGR03604">
    <property type="entry name" value="TOMM_cyclo_SagD"/>
    <property type="match status" value="1"/>
</dbReference>
<dbReference type="GO" id="GO:0008641">
    <property type="term" value="F:ubiquitin-like modifier activating enzyme activity"/>
    <property type="evidence" value="ECO:0007669"/>
    <property type="project" value="InterPro"/>
</dbReference>
<dbReference type="AlphaFoldDB" id="A0A7W7VGL4"/>
<dbReference type="InterPro" id="IPR003776">
    <property type="entry name" value="YcaO-like_dom"/>
</dbReference>
<dbReference type="PROSITE" id="PS51664">
    <property type="entry name" value="YCAO"/>
    <property type="match status" value="1"/>
</dbReference>
<accession>A0A7W7VGL4</accession>
<dbReference type="InterPro" id="IPR027624">
    <property type="entry name" value="TOMM_cyclo_SagD"/>
</dbReference>
<reference evidence="2 3" key="1">
    <citation type="submission" date="2020-08" db="EMBL/GenBank/DDBJ databases">
        <title>Genomic Encyclopedia of Type Strains, Phase III (KMG-III): the genomes of soil and plant-associated and newly described type strains.</title>
        <authorList>
            <person name="Whitman W."/>
        </authorList>
    </citation>
    <scope>NUCLEOTIDE SEQUENCE [LARGE SCALE GENOMIC DNA]</scope>
    <source>
        <strain evidence="2 3">CECT 8960</strain>
    </source>
</reference>
<dbReference type="Gene3D" id="3.30.40.250">
    <property type="match status" value="1"/>
</dbReference>
<feature type="domain" description="YcaO" evidence="1">
    <location>
        <begin position="404"/>
        <end position="775"/>
    </location>
</feature>
<dbReference type="RefSeq" id="WP_184813581.1">
    <property type="nucleotide sequence ID" value="NZ_JACHJQ010000006.1"/>
</dbReference>
<keyword evidence="2" id="KW-0808">Transferase</keyword>
<dbReference type="GO" id="GO:0005840">
    <property type="term" value="C:ribosome"/>
    <property type="evidence" value="ECO:0007669"/>
    <property type="project" value="UniProtKB-KW"/>
</dbReference>
<evidence type="ECO:0000313" key="3">
    <source>
        <dbReference type="Proteomes" id="UP000520767"/>
    </source>
</evidence>
<dbReference type="NCBIfam" id="TIGR03882">
    <property type="entry name" value="cyclo_dehyd_2"/>
    <property type="match status" value="1"/>
</dbReference>
<dbReference type="Gene3D" id="3.90.930.60">
    <property type="match status" value="1"/>
</dbReference>
<dbReference type="InterPro" id="IPR022291">
    <property type="entry name" value="Bacteriocin_synth_cyclodeHase"/>
</dbReference>
<sequence>MTTSSKESGLRIGFKRHLRAHVVQGEAVYLLSERDATSVAGAHVEALAPLLDGTRDLAELCRDIPDGLTLAEAGSIVSRLVDAGLVTLREHTDGGGPGTDPPSLAYWEAAGLDPGGVVRTLRSTTVSTIFLSADDGAGDGIDADAATAALLAAGLTTVPGSADRVDTDAALSVVLCEDYLDPALPGIDALHRAAGRPWLLAKPGGTQVWIGPFFAHGEQACWHCLEHRLRGHRQAETHLRAMVDRHVPLIPPAVSLPPLGTAALNLVALEAVKWVAGMRTDSQRTVWTLDSLDLCGRRHDLRPRPQCPACGDAGLMSEQARRPVTIESRPKVSRSGGGHRSMPPEDVLAAYEHLISPVTGVLKEITKDQRGPSFFNSFRSGPNLALNARRHFEHMRSARAENGGKGITPLHGKVSALCEAIERHSGYFHGDEERVVASYAQLGADAVHPRECLLFDERQYAGRAEWNSTHSSFQYVCDPFDEHATTSWTPVWSLTQQRHRFLPTGMLYFDVPAEYGGGGSLSADSNGNAAGSSIEDALLQGLLEVVERDAVSLWWYNRTRAPGVDLGSFGVRWIDELRAVYAALHRDVWVLDVTSDVGIPTMAALSRRTDGPREDVMFGFGAHLDPEVALIRALTEMNQLMPAVVSAGEGGDYDWSDPDAVHWWRTATWDGMPYLRPDPAVGLRTPAHYAHVPATDLRQDITDVQQRLERLGLDVMVLDQTRPDVGLPVVKAIVPGMRGFWARFAPGRLFDVPVRLGRLDAPTPYEQLNPIPLFV</sequence>
<organism evidence="2 3">
    <name type="scientific">Actinophytocola algeriensis</name>
    <dbReference type="NCBI Taxonomy" id="1768010"/>
    <lineage>
        <taxon>Bacteria</taxon>
        <taxon>Bacillati</taxon>
        <taxon>Actinomycetota</taxon>
        <taxon>Actinomycetes</taxon>
        <taxon>Pseudonocardiales</taxon>
        <taxon>Pseudonocardiaceae</taxon>
    </lineage>
</organism>
<proteinExistence type="predicted"/>
<evidence type="ECO:0000313" key="2">
    <source>
        <dbReference type="EMBL" id="MBB4909478.1"/>
    </source>
</evidence>
<dbReference type="InterPro" id="IPR035985">
    <property type="entry name" value="Ubiquitin-activating_enz"/>
</dbReference>
<dbReference type="EMBL" id="JACHJQ010000006">
    <property type="protein sequence ID" value="MBB4909478.1"/>
    <property type="molecule type" value="Genomic_DNA"/>
</dbReference>